<comment type="caution">
    <text evidence="1">The sequence shown here is derived from an EMBL/GenBank/DDBJ whole genome shotgun (WGS) entry which is preliminary data.</text>
</comment>
<proteinExistence type="predicted"/>
<reference evidence="1 2" key="1">
    <citation type="submission" date="2019-03" db="EMBL/GenBank/DDBJ databases">
        <title>Draft genome sequences of novel Actinobacteria.</title>
        <authorList>
            <person name="Sahin N."/>
            <person name="Ay H."/>
            <person name="Saygin H."/>
        </authorList>
    </citation>
    <scope>NUCLEOTIDE SEQUENCE [LARGE SCALE GENOMIC DNA]</scope>
    <source>
        <strain evidence="1 2">DSM 45941</strain>
    </source>
</reference>
<evidence type="ECO:0000313" key="2">
    <source>
        <dbReference type="Proteomes" id="UP000295578"/>
    </source>
</evidence>
<organism evidence="1 2">
    <name type="scientific">Actinomadura darangshiensis</name>
    <dbReference type="NCBI Taxonomy" id="705336"/>
    <lineage>
        <taxon>Bacteria</taxon>
        <taxon>Bacillati</taxon>
        <taxon>Actinomycetota</taxon>
        <taxon>Actinomycetes</taxon>
        <taxon>Streptosporangiales</taxon>
        <taxon>Thermomonosporaceae</taxon>
        <taxon>Actinomadura</taxon>
    </lineage>
</organism>
<dbReference type="AlphaFoldDB" id="A0A4R4ZWR3"/>
<gene>
    <name evidence="1" type="ORF">E1293_42780</name>
</gene>
<accession>A0A4R4ZWR3</accession>
<name>A0A4R4ZWR3_9ACTN</name>
<protein>
    <submittedName>
        <fullName evidence="1">Uncharacterized protein</fullName>
    </submittedName>
</protein>
<dbReference type="EMBL" id="SMKY01000401">
    <property type="protein sequence ID" value="TDD63643.1"/>
    <property type="molecule type" value="Genomic_DNA"/>
</dbReference>
<dbReference type="Proteomes" id="UP000295578">
    <property type="component" value="Unassembled WGS sequence"/>
</dbReference>
<evidence type="ECO:0000313" key="1">
    <source>
        <dbReference type="EMBL" id="TDD63643.1"/>
    </source>
</evidence>
<keyword evidence="2" id="KW-1185">Reference proteome</keyword>
<dbReference type="RefSeq" id="WP_165978670.1">
    <property type="nucleotide sequence ID" value="NZ_SMKY01000401.1"/>
</dbReference>
<sequence length="249" mass="27277">MTVDREVAWQWGCGFVFLALFLLLAWACHPEHHPPPLPPPVKVGGAAPSGPMIMSSVIPDGAGFQPGPSWPNACEALTDAEIRAVLPQARSITRHPRDIKVGYLSQNLKSGGSLTAENADCTYEFMLPKETKATITVQERAIASRDTIDLNWWQDLQHSGTKGLYGAERCTTGTAVVCRQGSMYYNVSLYIDAQGVDAREHRVLRIDRNGKVTAHYFDLKGARDTARFVDATITPELAKTINAKVAKKS</sequence>